<reference evidence="2" key="1">
    <citation type="submission" date="2022-11" db="EMBL/GenBank/DDBJ databases">
        <title>Centuries of genome instability and evolution in soft-shell clam transmissible cancer (bioRxiv).</title>
        <authorList>
            <person name="Hart S.F.M."/>
            <person name="Yonemitsu M.A."/>
            <person name="Giersch R.M."/>
            <person name="Beal B.F."/>
            <person name="Arriagada G."/>
            <person name="Davis B.W."/>
            <person name="Ostrander E.A."/>
            <person name="Goff S.P."/>
            <person name="Metzger M.J."/>
        </authorList>
    </citation>
    <scope>NUCLEOTIDE SEQUENCE</scope>
    <source>
        <strain evidence="2">MELC-2E11</strain>
        <tissue evidence="2">Siphon/mantle</tissue>
    </source>
</reference>
<proteinExistence type="predicted"/>
<feature type="compositionally biased region" description="Basic and acidic residues" evidence="1">
    <location>
        <begin position="1"/>
        <end position="12"/>
    </location>
</feature>
<protein>
    <submittedName>
        <fullName evidence="2">Uncharacterized protein</fullName>
    </submittedName>
</protein>
<accession>A0ABY7FWI4</accession>
<gene>
    <name evidence="2" type="ORF">MAR_012272</name>
</gene>
<evidence type="ECO:0000313" key="3">
    <source>
        <dbReference type="Proteomes" id="UP001164746"/>
    </source>
</evidence>
<evidence type="ECO:0000256" key="1">
    <source>
        <dbReference type="SAM" id="MobiDB-lite"/>
    </source>
</evidence>
<dbReference type="EMBL" id="CP111025">
    <property type="protein sequence ID" value="WAR26568.1"/>
    <property type="molecule type" value="Genomic_DNA"/>
</dbReference>
<keyword evidence="3" id="KW-1185">Reference proteome</keyword>
<feature type="region of interest" description="Disordered" evidence="1">
    <location>
        <begin position="1"/>
        <end position="46"/>
    </location>
</feature>
<dbReference type="Proteomes" id="UP001164746">
    <property type="component" value="Chromosome 14"/>
</dbReference>
<organism evidence="2 3">
    <name type="scientific">Mya arenaria</name>
    <name type="common">Soft-shell clam</name>
    <dbReference type="NCBI Taxonomy" id="6604"/>
    <lineage>
        <taxon>Eukaryota</taxon>
        <taxon>Metazoa</taxon>
        <taxon>Spiralia</taxon>
        <taxon>Lophotrochozoa</taxon>
        <taxon>Mollusca</taxon>
        <taxon>Bivalvia</taxon>
        <taxon>Autobranchia</taxon>
        <taxon>Heteroconchia</taxon>
        <taxon>Euheterodonta</taxon>
        <taxon>Imparidentia</taxon>
        <taxon>Neoheterodontei</taxon>
        <taxon>Myida</taxon>
        <taxon>Myoidea</taxon>
        <taxon>Myidae</taxon>
        <taxon>Mya</taxon>
    </lineage>
</organism>
<evidence type="ECO:0000313" key="2">
    <source>
        <dbReference type="EMBL" id="WAR26568.1"/>
    </source>
</evidence>
<sequence>MKGNEGDVHKEEEDNQYSDKGLYSANQLSPTKLGKETTDNEQVTDLPNDFYGQNLYWADMHQRGYSDSDFSCNQNKPTVDDENIVWKNIPKSTEILQQTGVNEMQ</sequence>
<name>A0ABY7FWI4_MYAAR</name>